<evidence type="ECO:0000313" key="1">
    <source>
        <dbReference type="EMBL" id="KAI3365385.1"/>
    </source>
</evidence>
<accession>A0ACB8WCJ2</accession>
<sequence length="1255" mass="135926">MVLSRKRVDCNFRKDVSWTPPCGSVSGMSIREETLGQIPGHAGGIISLDCLGNASRSPPEELAWGEDCLGLSAETASPMTRTRISVEDTVELSLAVLPAIYSPSLPLILPARVEPVSPSACDHGARPQLSGQAANDIILHPPASLKHADISTPAADVHRSDPRARRGLRRESRAKWNCTVSIMTLLGSEHSILIRSKFRSVLQLRLQQRRTREQLADQGIMPHPALDGSSLEAQMRLKRARLAEDLNEKLALRPGPLELVQKNIIPLDSAVTMTVNHGKFPKQEDSYAFEEDSSSESLSPEQHHSDESQGSACPSSEAVGSTPSSSSSPALTSPRQGGATRDPPDQSQDDGLSGANNSQATPPIPVPAIVKSKTSDKNRHKKPKDVKPKVKKLKYHQYIPPDQKAEKSPPPMDSAYARLLQQQQLFLQLQILSQQKHAHPHPQSQQSQQHTHTPQTQAQAQAQQRQPTFSYQPHPQTQSQKAASEQLSACSSSGQSSQTNSNSCSPVKNTYPNQSNISPVKPGPLPANLDDLKVSELRQHLRIRGMPVSGTKTALIERLRPFKDSNAGSSPSGSSDITTVTFPVTPTGSLSSYQSPSSSSALSQGGYYPYPSTSSTPPISPASSELSLNGSLPDSFSDVPMSSPTQFALQPSPAQLSMEDGMGGGSLGGGGPRAGEGGGMEGVDAEKDKMLVEKQKVIEELTWKLHQEQRQVEELKMQLHKRKRCYGATQDTAPPPSHPPMHHQQTPAMMGQHFFGVTIKQEPMSLSSSCPLSSPKQLKSSPGSCMEDMGHCNNPLSNMGGPGGPQCMDTAPSSGSPSTMSAFLSPQCSPQDSPIGKPSSSPQPSSPNNPYLLSPPLGRDGCGHPHPQGNNRARNMQMQQKNGSQAVNCPYPSDQRGLQGVYPNSTDCGHSGSAKAENHNMQPKVNIMFIVTLVISPLFKTEFICFHHIFLHMLVTFPLQEHNANPLMSVLPSPRHVGQKCQVSPPAFSSSDSDASDLRQPPCYEDAVKQQLTRSQQMDELLDVLIESGVVPHTVASDPRTCCDPPSSPLSLQEMPANAREERERSSVTKPHITVSPGCPGLLIPRFHRHYEHLPATQLPYDHSANHISESHLETLLGSPIGRGAEVGLLKMATEDGGQEDEGNRDGEGYGSPHNHHRHPHHPQQDKLLINRDLMETPLSPITKVSAVPEVQGMVSMTFSETPWETMEWLDLTPPSSATAFSVAPPSGPNIFNAEFLDVTDINLNSAMDLHLEHW</sequence>
<dbReference type="EMBL" id="CM041542">
    <property type="protein sequence ID" value="KAI3365385.1"/>
    <property type="molecule type" value="Genomic_DNA"/>
</dbReference>
<evidence type="ECO:0000313" key="2">
    <source>
        <dbReference type="Proteomes" id="UP000831701"/>
    </source>
</evidence>
<comment type="caution">
    <text evidence="1">The sequence shown here is derived from an EMBL/GenBank/DDBJ whole genome shotgun (WGS) entry which is preliminary data.</text>
</comment>
<organism evidence="1 2">
    <name type="scientific">Scortum barcoo</name>
    <name type="common">barcoo grunter</name>
    <dbReference type="NCBI Taxonomy" id="214431"/>
    <lineage>
        <taxon>Eukaryota</taxon>
        <taxon>Metazoa</taxon>
        <taxon>Chordata</taxon>
        <taxon>Craniata</taxon>
        <taxon>Vertebrata</taxon>
        <taxon>Euteleostomi</taxon>
        <taxon>Actinopterygii</taxon>
        <taxon>Neopterygii</taxon>
        <taxon>Teleostei</taxon>
        <taxon>Neoteleostei</taxon>
        <taxon>Acanthomorphata</taxon>
        <taxon>Eupercaria</taxon>
        <taxon>Centrarchiformes</taxon>
        <taxon>Terapontoidei</taxon>
        <taxon>Terapontidae</taxon>
        <taxon>Scortum</taxon>
    </lineage>
</organism>
<protein>
    <submittedName>
        <fullName evidence="1">Uncharacterized protein</fullName>
    </submittedName>
</protein>
<gene>
    <name evidence="1" type="ORF">L3Q82_010473</name>
</gene>
<reference evidence="1" key="1">
    <citation type="submission" date="2022-04" db="EMBL/GenBank/DDBJ databases">
        <title>Jade perch genome.</title>
        <authorList>
            <person name="Chao B."/>
        </authorList>
    </citation>
    <scope>NUCLEOTIDE SEQUENCE</scope>
    <source>
        <strain evidence="1">CB-2022</strain>
    </source>
</reference>
<dbReference type="Proteomes" id="UP000831701">
    <property type="component" value="Chromosome 12"/>
</dbReference>
<keyword evidence="2" id="KW-1185">Reference proteome</keyword>
<name>A0ACB8WCJ2_9TELE</name>
<proteinExistence type="predicted"/>